<feature type="region of interest" description="Disordered" evidence="1">
    <location>
        <begin position="77"/>
        <end position="152"/>
    </location>
</feature>
<evidence type="ECO:0000313" key="2">
    <source>
        <dbReference type="EMBL" id="PWA74755.1"/>
    </source>
</evidence>
<dbReference type="EMBL" id="PKPP01002517">
    <property type="protein sequence ID" value="PWA74755.1"/>
    <property type="molecule type" value="Genomic_DNA"/>
</dbReference>
<dbReference type="AlphaFoldDB" id="A0A2U1NMM2"/>
<evidence type="ECO:0000256" key="1">
    <source>
        <dbReference type="SAM" id="MobiDB-lite"/>
    </source>
</evidence>
<dbReference type="Proteomes" id="UP000245207">
    <property type="component" value="Unassembled WGS sequence"/>
</dbReference>
<evidence type="ECO:0000313" key="3">
    <source>
        <dbReference type="Proteomes" id="UP000245207"/>
    </source>
</evidence>
<feature type="compositionally biased region" description="Basic and acidic residues" evidence="1">
    <location>
        <begin position="23"/>
        <end position="37"/>
    </location>
</feature>
<dbReference type="GO" id="GO:0000911">
    <property type="term" value="P:cytokinesis by cell plate formation"/>
    <property type="evidence" value="ECO:0007669"/>
    <property type="project" value="InterPro"/>
</dbReference>
<organism evidence="2 3">
    <name type="scientific">Artemisia annua</name>
    <name type="common">Sweet wormwood</name>
    <dbReference type="NCBI Taxonomy" id="35608"/>
    <lineage>
        <taxon>Eukaryota</taxon>
        <taxon>Viridiplantae</taxon>
        <taxon>Streptophyta</taxon>
        <taxon>Embryophyta</taxon>
        <taxon>Tracheophyta</taxon>
        <taxon>Spermatophyta</taxon>
        <taxon>Magnoliopsida</taxon>
        <taxon>eudicotyledons</taxon>
        <taxon>Gunneridae</taxon>
        <taxon>Pentapetalae</taxon>
        <taxon>asterids</taxon>
        <taxon>campanulids</taxon>
        <taxon>Asterales</taxon>
        <taxon>Asteraceae</taxon>
        <taxon>Asteroideae</taxon>
        <taxon>Anthemideae</taxon>
        <taxon>Artemisiinae</taxon>
        <taxon>Artemisia</taxon>
    </lineage>
</organism>
<keyword evidence="3" id="KW-1185">Reference proteome</keyword>
<feature type="compositionally biased region" description="Basic and acidic residues" evidence="1">
    <location>
        <begin position="106"/>
        <end position="122"/>
    </location>
</feature>
<proteinExistence type="predicted"/>
<protein>
    <submittedName>
        <fullName evidence="2">Coiled-coil domain-containing protein SCD2</fullName>
    </submittedName>
</protein>
<dbReference type="OrthoDB" id="2014962at2759"/>
<comment type="caution">
    <text evidence="2">The sequence shown here is derived from an EMBL/GenBank/DDBJ whole genome shotgun (WGS) entry which is preliminary data.</text>
</comment>
<name>A0A2U1NMM2_ARTAN</name>
<feature type="region of interest" description="Disordered" evidence="1">
    <location>
        <begin position="1"/>
        <end position="37"/>
    </location>
</feature>
<dbReference type="InterPro" id="IPR040321">
    <property type="entry name" value="SCD2-like"/>
</dbReference>
<accession>A0A2U1NMM2</accession>
<reference evidence="2 3" key="1">
    <citation type="journal article" date="2018" name="Mol. Plant">
        <title>The genome of Artemisia annua provides insight into the evolution of Asteraceae family and artemisinin biosynthesis.</title>
        <authorList>
            <person name="Shen Q."/>
            <person name="Zhang L."/>
            <person name="Liao Z."/>
            <person name="Wang S."/>
            <person name="Yan T."/>
            <person name="Shi P."/>
            <person name="Liu M."/>
            <person name="Fu X."/>
            <person name="Pan Q."/>
            <person name="Wang Y."/>
            <person name="Lv Z."/>
            <person name="Lu X."/>
            <person name="Zhang F."/>
            <person name="Jiang W."/>
            <person name="Ma Y."/>
            <person name="Chen M."/>
            <person name="Hao X."/>
            <person name="Li L."/>
            <person name="Tang Y."/>
            <person name="Lv G."/>
            <person name="Zhou Y."/>
            <person name="Sun X."/>
            <person name="Brodelius P.E."/>
            <person name="Rose J.K.C."/>
            <person name="Tang K."/>
        </authorList>
    </citation>
    <scope>NUCLEOTIDE SEQUENCE [LARGE SCALE GENOMIC DNA]</scope>
    <source>
        <strain evidence="3">cv. Huhao1</strain>
        <tissue evidence="2">Leaf</tissue>
    </source>
</reference>
<dbReference type="PANTHER" id="PTHR31762">
    <property type="entry name" value="FAS-BINDING FACTOR-LIKE PROTEIN"/>
    <property type="match status" value="1"/>
</dbReference>
<gene>
    <name evidence="2" type="ORF">CTI12_AA243030</name>
</gene>
<sequence length="309" mass="34083">MRSKRQTRPPQKLADSDYSVTNAKDKNQKNVSKKDVVKDGMENIDTVVEGETCEGNSRKLDGSSGIVNGIEEGNKCVSTENVGNESVDKNNVGDIDSDVQNGNKVSNKEKDSDVDIRDKGVVEDNGDMVNGNKQNENDQGKKDEAQKLNRNGDKTYAAATTGSNNVERSNRLVPDLNDLTSEGNIESMLTVEMGLKELSCLKVEDGIVLAFAQLRRLKQTDVKSSGDPKFMEAFELSPEESEDVLFKEVCRAKSLGIEEDTAKARLEFWISRSAHSPTSHDAVDVEQGLMELRKLGIEHRLWEASRQGS</sequence>
<feature type="compositionally biased region" description="Basic and acidic residues" evidence="1">
    <location>
        <begin position="135"/>
        <end position="152"/>
    </location>
</feature>
<dbReference type="STRING" id="35608.A0A2U1NMM2"/>
<dbReference type="PANTHER" id="PTHR31762:SF11">
    <property type="entry name" value="MYOSIN"/>
    <property type="match status" value="1"/>
</dbReference>